<gene>
    <name evidence="2" type="primary">NDAI0H04050</name>
    <name evidence="2" type="ordered locus">NDAI_0H04050</name>
</gene>
<organism evidence="2 3">
    <name type="scientific">Naumovozyma dairenensis (strain ATCC 10597 / BCRC 20456 / CBS 421 / NBRC 0211 / NRRL Y-12639)</name>
    <name type="common">Saccharomyces dairenensis</name>
    <dbReference type="NCBI Taxonomy" id="1071378"/>
    <lineage>
        <taxon>Eukaryota</taxon>
        <taxon>Fungi</taxon>
        <taxon>Dikarya</taxon>
        <taxon>Ascomycota</taxon>
        <taxon>Saccharomycotina</taxon>
        <taxon>Saccharomycetes</taxon>
        <taxon>Saccharomycetales</taxon>
        <taxon>Saccharomycetaceae</taxon>
        <taxon>Naumovozyma</taxon>
    </lineage>
</organism>
<reference evidence="2 3" key="1">
    <citation type="journal article" date="2011" name="Proc. Natl. Acad. Sci. U.S.A.">
        <title>Evolutionary erosion of yeast sex chromosomes by mating-type switching accidents.</title>
        <authorList>
            <person name="Gordon J.L."/>
            <person name="Armisen D."/>
            <person name="Proux-Wera E."/>
            <person name="Oheigeartaigh S.S."/>
            <person name="Byrne K.P."/>
            <person name="Wolfe K.H."/>
        </authorList>
    </citation>
    <scope>NUCLEOTIDE SEQUENCE [LARGE SCALE GENOMIC DNA]</scope>
    <source>
        <strain evidence="3">ATCC 10597 / BCRC 20456 / CBS 421 / NBRC 0211 / NRRL Y-12639</strain>
    </source>
</reference>
<dbReference type="InterPro" id="IPR035237">
    <property type="entry name" value="DUF5341"/>
</dbReference>
<dbReference type="Proteomes" id="UP000000689">
    <property type="component" value="Chromosome 8"/>
</dbReference>
<dbReference type="EMBL" id="HE580274">
    <property type="protein sequence ID" value="CCD26578.1"/>
    <property type="molecule type" value="Genomic_DNA"/>
</dbReference>
<keyword evidence="3" id="KW-1185">Reference proteome</keyword>
<dbReference type="eggNOG" id="ENOG502RZ0B">
    <property type="taxonomic scope" value="Eukaryota"/>
</dbReference>
<evidence type="ECO:0000313" key="3">
    <source>
        <dbReference type="Proteomes" id="UP000000689"/>
    </source>
</evidence>
<evidence type="ECO:0000256" key="1">
    <source>
        <dbReference type="SAM" id="Phobius"/>
    </source>
</evidence>
<accession>G0WFL7</accession>
<dbReference type="OMA" id="PAWKYCW"/>
<sequence>MKNEANDRRRKCLKLGVKFLIIFLFVFTFLCIKHFLTVNNENSLSTIPVTSSAVALNDNRLSPRGHWNWIANAAVSGFLISAAGLMGGWAINVCVAPANPACWVTAGTTLVLGAIGAVFATAAGRPGNGWTSANTKRDVSSVEYQGFIYTKISHENQSTIATALERSNYTLDAIWVVTPNTTNHLLLKRDGSDGDAMHVLQWSTPMGNHVGIHLDGDLQTMVNDIVADSAPGSLESTLRYTKTYNHTKRYNNFDAKWVSYGWDNGNSDLAKIAMEDRPLEEEEYDKNLYTEFNNMPAWKYCWAVTDNPHPGQGEGYDDIGKENVMHGELYFNTFGGIDNYCNDSKDGAQCPDDACDI</sequence>
<evidence type="ECO:0000313" key="2">
    <source>
        <dbReference type="EMBL" id="CCD26578.1"/>
    </source>
</evidence>
<feature type="transmembrane region" description="Helical" evidence="1">
    <location>
        <begin position="69"/>
        <end position="91"/>
    </location>
</feature>
<keyword evidence="1" id="KW-1133">Transmembrane helix</keyword>
<dbReference type="HOGENOM" id="CLU_060146_0_0_1"/>
<feature type="transmembrane region" description="Helical" evidence="1">
    <location>
        <begin position="103"/>
        <end position="124"/>
    </location>
</feature>
<dbReference type="KEGG" id="ndi:NDAI_0H04050"/>
<dbReference type="OrthoDB" id="4038251at2759"/>
<protein>
    <submittedName>
        <fullName evidence="2">Uncharacterized protein</fullName>
    </submittedName>
</protein>
<feature type="transmembrane region" description="Helical" evidence="1">
    <location>
        <begin position="12"/>
        <end position="36"/>
    </location>
</feature>
<keyword evidence="1" id="KW-0812">Transmembrane</keyword>
<name>G0WFL7_NAUDC</name>
<dbReference type="Pfam" id="PF17276">
    <property type="entry name" value="DUF5341"/>
    <property type="match status" value="1"/>
</dbReference>
<keyword evidence="1" id="KW-0472">Membrane</keyword>
<proteinExistence type="predicted"/>
<dbReference type="AlphaFoldDB" id="G0WFL7"/>
<dbReference type="GeneID" id="11496108"/>
<dbReference type="RefSeq" id="XP_003671821.1">
    <property type="nucleotide sequence ID" value="XM_003671773.1"/>
</dbReference>